<dbReference type="AlphaFoldDB" id="A0A9D2QTL1"/>
<keyword evidence="1" id="KW-0472">Membrane</keyword>
<evidence type="ECO:0000313" key="3">
    <source>
        <dbReference type="Proteomes" id="UP000823892"/>
    </source>
</evidence>
<keyword evidence="1" id="KW-0812">Transmembrane</keyword>
<reference evidence="2" key="1">
    <citation type="journal article" date="2021" name="PeerJ">
        <title>Extensive microbial diversity within the chicken gut microbiome revealed by metagenomics and culture.</title>
        <authorList>
            <person name="Gilroy R."/>
            <person name="Ravi A."/>
            <person name="Getino M."/>
            <person name="Pursley I."/>
            <person name="Horton D.L."/>
            <person name="Alikhan N.F."/>
            <person name="Baker D."/>
            <person name="Gharbi K."/>
            <person name="Hall N."/>
            <person name="Watson M."/>
            <person name="Adriaenssens E.M."/>
            <person name="Foster-Nyarko E."/>
            <person name="Jarju S."/>
            <person name="Secka A."/>
            <person name="Antonio M."/>
            <person name="Oren A."/>
            <person name="Chaudhuri R.R."/>
            <person name="La Ragione R."/>
            <person name="Hildebrand F."/>
            <person name="Pallen M.J."/>
        </authorList>
    </citation>
    <scope>NUCLEOTIDE SEQUENCE</scope>
    <source>
        <strain evidence="2">ChiBcec6-4105</strain>
    </source>
</reference>
<feature type="transmembrane region" description="Helical" evidence="1">
    <location>
        <begin position="232"/>
        <end position="248"/>
    </location>
</feature>
<dbReference type="EMBL" id="DWUY01000231">
    <property type="protein sequence ID" value="HJD29355.1"/>
    <property type="molecule type" value="Genomic_DNA"/>
</dbReference>
<dbReference type="Proteomes" id="UP000823892">
    <property type="component" value="Unassembled WGS sequence"/>
</dbReference>
<sequence length="364" mass="42148">MKKRVVFKKYHYRECDSFADYLERMAAKGWIFKGWRLGLVFYKDQPRKETYAAEIFPEGDENDKRPEPNTQEYARYCEEAGWELVDSTGKFCVFRKIREDAVPIVTEEERYENVRKAEWDSFKNELFLSCFCEALLGWRLCTSDFITYIFSDLLLLLLSTCTVLFLGEFFRFLGFIAWKVSSNHRMKQGRRIFYGGGSWTVYIWISFRSLLYFIFTVILLGAVVVFSGRNRTFVVFISAAGFLIFGLLQTWIRPSRGKNILATLLFVCIFPIMILAVSLGISEERKGNGTETGEQEAFVETTYGSGSIEIEDNIGGFLERLSSTVLLFMLLMECKGRNLMRTESFAMHITRTETGSWTGSILFI</sequence>
<comment type="caution">
    <text evidence="2">The sequence shown here is derived from an EMBL/GenBank/DDBJ whole genome shotgun (WGS) entry which is preliminary data.</text>
</comment>
<protein>
    <submittedName>
        <fullName evidence="2">DUF2812 domain-containing protein</fullName>
    </submittedName>
</protein>
<gene>
    <name evidence="2" type="ORF">H9914_10260</name>
</gene>
<evidence type="ECO:0000256" key="1">
    <source>
        <dbReference type="SAM" id="Phobius"/>
    </source>
</evidence>
<organism evidence="2 3">
    <name type="scientific">Candidatus Blautia avicola</name>
    <dbReference type="NCBI Taxonomy" id="2838483"/>
    <lineage>
        <taxon>Bacteria</taxon>
        <taxon>Bacillati</taxon>
        <taxon>Bacillota</taxon>
        <taxon>Clostridia</taxon>
        <taxon>Lachnospirales</taxon>
        <taxon>Lachnospiraceae</taxon>
        <taxon>Blautia</taxon>
    </lineage>
</organism>
<evidence type="ECO:0000313" key="2">
    <source>
        <dbReference type="EMBL" id="HJD29355.1"/>
    </source>
</evidence>
<feature type="transmembrane region" description="Helical" evidence="1">
    <location>
        <begin position="156"/>
        <end position="178"/>
    </location>
</feature>
<feature type="transmembrane region" description="Helical" evidence="1">
    <location>
        <begin position="199"/>
        <end position="226"/>
    </location>
</feature>
<feature type="transmembrane region" description="Helical" evidence="1">
    <location>
        <begin position="260"/>
        <end position="281"/>
    </location>
</feature>
<reference evidence="2" key="2">
    <citation type="submission" date="2021-04" db="EMBL/GenBank/DDBJ databases">
        <authorList>
            <person name="Gilroy R."/>
        </authorList>
    </citation>
    <scope>NUCLEOTIDE SEQUENCE</scope>
    <source>
        <strain evidence="2">ChiBcec6-4105</strain>
    </source>
</reference>
<accession>A0A9D2QTL1</accession>
<dbReference type="InterPro" id="IPR021359">
    <property type="entry name" value="DUF2812"/>
</dbReference>
<name>A0A9D2QTL1_9FIRM</name>
<dbReference type="Pfam" id="PF11193">
    <property type="entry name" value="DUF2812"/>
    <property type="match status" value="1"/>
</dbReference>
<proteinExistence type="predicted"/>
<keyword evidence="1" id="KW-1133">Transmembrane helix</keyword>